<protein>
    <submittedName>
        <fullName evidence="1">Uncharacterized protein</fullName>
    </submittedName>
</protein>
<organism evidence="1 2">
    <name type="scientific">Penicillium desertorum</name>
    <dbReference type="NCBI Taxonomy" id="1303715"/>
    <lineage>
        <taxon>Eukaryota</taxon>
        <taxon>Fungi</taxon>
        <taxon>Dikarya</taxon>
        <taxon>Ascomycota</taxon>
        <taxon>Pezizomycotina</taxon>
        <taxon>Eurotiomycetes</taxon>
        <taxon>Eurotiomycetidae</taxon>
        <taxon>Eurotiales</taxon>
        <taxon>Aspergillaceae</taxon>
        <taxon>Penicillium</taxon>
    </lineage>
</organism>
<dbReference type="EMBL" id="JAPWDO010000003">
    <property type="protein sequence ID" value="KAJ5480412.1"/>
    <property type="molecule type" value="Genomic_DNA"/>
</dbReference>
<reference evidence="1" key="1">
    <citation type="submission" date="2022-12" db="EMBL/GenBank/DDBJ databases">
        <authorList>
            <person name="Petersen C."/>
        </authorList>
    </citation>
    <scope>NUCLEOTIDE SEQUENCE</scope>
    <source>
        <strain evidence="1">IBT 17660</strain>
    </source>
</reference>
<dbReference type="Proteomes" id="UP001147760">
    <property type="component" value="Unassembled WGS sequence"/>
</dbReference>
<evidence type="ECO:0000313" key="2">
    <source>
        <dbReference type="Proteomes" id="UP001147760"/>
    </source>
</evidence>
<comment type="caution">
    <text evidence="1">The sequence shown here is derived from an EMBL/GenBank/DDBJ whole genome shotgun (WGS) entry which is preliminary data.</text>
</comment>
<sequence length="479" mass="53919">MPPKIHPNKMEPARLQLARSLPHLIRSHGQVHSSVSNDRVALAYMGPWNSFVEEAMNLFQSTQLNHEVPIHNESEVYVVGSKLGISGRFVRNLCDPVTEALRPLSQTSVRFGDIQALIPTARAVPDIAFGLLGTGFTASYKGIYMVGEYKTPWTVYPDEMIIDCANPDPRLETLIGQLVNKMRAAHVKHAFLTTYNYTVFVKRASDLSFLLSKPFRDDSQDPSLRELFVGFCLMAMSDPKYWETQPNTATIVLPAHGHRKENSSFSSEEFPPPNTPQKITPTTVIIKCGTSTPIIVNCTEEVSYPGNQEKKIQGGIKRKAVWLAEINGVRRVLKCWIDESDSTYGFDTENAVYDRLDAARPAGRHLFPKCLAWGKILCSSLFPKGYATILEHREGELLCDIRHTLDATERAHVKAECLKAIQTLRSISIRWDDAGMHNVLYARESRTVTLVDFEAAAETPDSSFRTSYEMEKIFRPHFD</sequence>
<accession>A0A9X0BS59</accession>
<dbReference type="OrthoDB" id="2156052at2759"/>
<name>A0A9X0BS59_9EURO</name>
<proteinExistence type="predicted"/>
<evidence type="ECO:0000313" key="1">
    <source>
        <dbReference type="EMBL" id="KAJ5480412.1"/>
    </source>
</evidence>
<dbReference type="InterPro" id="IPR011009">
    <property type="entry name" value="Kinase-like_dom_sf"/>
</dbReference>
<keyword evidence="2" id="KW-1185">Reference proteome</keyword>
<dbReference type="AlphaFoldDB" id="A0A9X0BS59"/>
<gene>
    <name evidence="1" type="ORF">N7530_005921</name>
</gene>
<reference evidence="1" key="2">
    <citation type="journal article" date="2023" name="IMA Fungus">
        <title>Comparative genomic study of the Penicillium genus elucidates a diverse pangenome and 15 lateral gene transfer events.</title>
        <authorList>
            <person name="Petersen C."/>
            <person name="Sorensen T."/>
            <person name="Nielsen M.R."/>
            <person name="Sondergaard T.E."/>
            <person name="Sorensen J.L."/>
            <person name="Fitzpatrick D.A."/>
            <person name="Frisvad J.C."/>
            <person name="Nielsen K.L."/>
        </authorList>
    </citation>
    <scope>NUCLEOTIDE SEQUENCE</scope>
    <source>
        <strain evidence="1">IBT 17660</strain>
    </source>
</reference>
<dbReference type="SUPFAM" id="SSF56112">
    <property type="entry name" value="Protein kinase-like (PK-like)"/>
    <property type="match status" value="1"/>
</dbReference>